<dbReference type="PROSITE" id="PS51819">
    <property type="entry name" value="VOC"/>
    <property type="match status" value="1"/>
</dbReference>
<evidence type="ECO:0000259" key="2">
    <source>
        <dbReference type="PROSITE" id="PS51819"/>
    </source>
</evidence>
<feature type="domain" description="VOC" evidence="2">
    <location>
        <begin position="7"/>
        <end position="135"/>
    </location>
</feature>
<evidence type="ECO:0000313" key="3">
    <source>
        <dbReference type="EMBL" id="MDI9857704.1"/>
    </source>
</evidence>
<evidence type="ECO:0000256" key="1">
    <source>
        <dbReference type="ARBA" id="ARBA00022723"/>
    </source>
</evidence>
<comment type="caution">
    <text evidence="3">The sequence shown here is derived from an EMBL/GenBank/DDBJ whole genome shotgun (WGS) entry which is preliminary data.</text>
</comment>
<dbReference type="InterPro" id="IPR004360">
    <property type="entry name" value="Glyas_Fos-R_dOase_dom"/>
</dbReference>
<dbReference type="InterPro" id="IPR029068">
    <property type="entry name" value="Glyas_Bleomycin-R_OHBP_Dase"/>
</dbReference>
<dbReference type="InterPro" id="IPR051785">
    <property type="entry name" value="MMCE/EMCE_epimerase"/>
</dbReference>
<evidence type="ECO:0000313" key="4">
    <source>
        <dbReference type="Proteomes" id="UP001236507"/>
    </source>
</evidence>
<dbReference type="CDD" id="cd06587">
    <property type="entry name" value="VOC"/>
    <property type="match status" value="1"/>
</dbReference>
<organism evidence="3 4">
    <name type="scientific">Flectobacillus roseus</name>
    <dbReference type="NCBI Taxonomy" id="502259"/>
    <lineage>
        <taxon>Bacteria</taxon>
        <taxon>Pseudomonadati</taxon>
        <taxon>Bacteroidota</taxon>
        <taxon>Cytophagia</taxon>
        <taxon>Cytophagales</taxon>
        <taxon>Flectobacillaceae</taxon>
        <taxon>Flectobacillus</taxon>
    </lineage>
</organism>
<dbReference type="Gene3D" id="3.10.180.10">
    <property type="entry name" value="2,3-Dihydroxybiphenyl 1,2-Dioxygenase, domain 1"/>
    <property type="match status" value="1"/>
</dbReference>
<reference evidence="3 4" key="1">
    <citation type="submission" date="2023-05" db="EMBL/GenBank/DDBJ databases">
        <title>Novel species of genus Flectobacillus isolated from stream in China.</title>
        <authorList>
            <person name="Lu H."/>
        </authorList>
    </citation>
    <scope>NUCLEOTIDE SEQUENCE [LARGE SCALE GENOMIC DNA]</scope>
    <source>
        <strain evidence="3 4">KCTC 42575</strain>
    </source>
</reference>
<dbReference type="InterPro" id="IPR037523">
    <property type="entry name" value="VOC_core"/>
</dbReference>
<protein>
    <submittedName>
        <fullName evidence="3">VOC family protein</fullName>
    </submittedName>
</protein>
<dbReference type="Pfam" id="PF00903">
    <property type="entry name" value="Glyoxalase"/>
    <property type="match status" value="1"/>
</dbReference>
<dbReference type="RefSeq" id="WP_283343026.1">
    <property type="nucleotide sequence ID" value="NZ_JASHIF010000002.1"/>
</dbReference>
<dbReference type="PANTHER" id="PTHR43048">
    <property type="entry name" value="METHYLMALONYL-COA EPIMERASE"/>
    <property type="match status" value="1"/>
</dbReference>
<keyword evidence="4" id="KW-1185">Reference proteome</keyword>
<dbReference type="SUPFAM" id="SSF54593">
    <property type="entry name" value="Glyoxalase/Bleomycin resistance protein/Dihydroxybiphenyl dioxygenase"/>
    <property type="match status" value="1"/>
</dbReference>
<keyword evidence="1" id="KW-0479">Metal-binding</keyword>
<gene>
    <name evidence="3" type="ORF">QM524_00660</name>
</gene>
<accession>A0ABT6Y2B4</accession>
<name>A0ABT6Y2B4_9BACT</name>
<sequence>MSLVLKKIQHIGIPVTNLEKSEAFYQSLGFENVMGSAFEHPEGNGKVSMMKSGEIIIEIYQFPETVLPEIACRKDGHVDHIAFDVEDIDQTFATLKAGGYEILEKAPVFLPFWKNGCKYFNIKGPDGERLEFNQIL</sequence>
<dbReference type="PANTHER" id="PTHR43048:SF3">
    <property type="entry name" value="METHYLMALONYL-COA EPIMERASE, MITOCHONDRIAL"/>
    <property type="match status" value="1"/>
</dbReference>
<proteinExistence type="predicted"/>
<dbReference type="EMBL" id="JASHIF010000002">
    <property type="protein sequence ID" value="MDI9857704.1"/>
    <property type="molecule type" value="Genomic_DNA"/>
</dbReference>
<dbReference type="Proteomes" id="UP001236507">
    <property type="component" value="Unassembled WGS sequence"/>
</dbReference>